<feature type="compositionally biased region" description="Basic residues" evidence="9">
    <location>
        <begin position="723"/>
        <end position="732"/>
    </location>
</feature>
<dbReference type="STRING" id="158441.A0A226ERI9"/>
<feature type="transmembrane region" description="Helical" evidence="10">
    <location>
        <begin position="123"/>
        <end position="142"/>
    </location>
</feature>
<evidence type="ECO:0000256" key="7">
    <source>
        <dbReference type="ARBA" id="ARBA00023303"/>
    </source>
</evidence>
<feature type="region of interest" description="Disordered" evidence="9">
    <location>
        <begin position="343"/>
        <end position="363"/>
    </location>
</feature>
<feature type="compositionally biased region" description="Basic and acidic residues" evidence="9">
    <location>
        <begin position="491"/>
        <end position="500"/>
    </location>
</feature>
<keyword evidence="4 10" id="KW-1133">Transmembrane helix</keyword>
<keyword evidence="7 8" id="KW-0407">Ion channel</keyword>
<keyword evidence="2 8" id="KW-0813">Transport</keyword>
<keyword evidence="3 8" id="KW-0812">Transmembrane</keyword>
<feature type="domain" description="Potassium channel" evidence="11">
    <location>
        <begin position="207"/>
        <end position="285"/>
    </location>
</feature>
<comment type="similarity">
    <text evidence="8">Belongs to the two pore domain potassium channel (TC 1.A.1.8) family.</text>
</comment>
<proteinExistence type="inferred from homology"/>
<evidence type="ECO:0000313" key="12">
    <source>
        <dbReference type="EMBL" id="OXA59870.1"/>
    </source>
</evidence>
<evidence type="ECO:0000256" key="5">
    <source>
        <dbReference type="ARBA" id="ARBA00023065"/>
    </source>
</evidence>
<dbReference type="GO" id="GO:0005886">
    <property type="term" value="C:plasma membrane"/>
    <property type="evidence" value="ECO:0007669"/>
    <property type="project" value="TreeGrafter"/>
</dbReference>
<evidence type="ECO:0000256" key="8">
    <source>
        <dbReference type="RuleBase" id="RU003857"/>
    </source>
</evidence>
<name>A0A226ERI9_FOLCA</name>
<dbReference type="InterPro" id="IPR013099">
    <property type="entry name" value="K_chnl_dom"/>
</dbReference>
<evidence type="ECO:0000256" key="3">
    <source>
        <dbReference type="ARBA" id="ARBA00022692"/>
    </source>
</evidence>
<dbReference type="EMBL" id="LNIX01000002">
    <property type="protein sequence ID" value="OXA59870.1"/>
    <property type="molecule type" value="Genomic_DNA"/>
</dbReference>
<feature type="region of interest" description="Disordered" evidence="9">
    <location>
        <begin position="554"/>
        <end position="666"/>
    </location>
</feature>
<feature type="compositionally biased region" description="Basic and acidic residues" evidence="9">
    <location>
        <begin position="577"/>
        <end position="594"/>
    </location>
</feature>
<keyword evidence="13" id="KW-1185">Reference proteome</keyword>
<gene>
    <name evidence="12" type="ORF">Fcan01_06068</name>
</gene>
<dbReference type="GO" id="GO:0015271">
    <property type="term" value="F:outward rectifier potassium channel activity"/>
    <property type="evidence" value="ECO:0007669"/>
    <property type="project" value="TreeGrafter"/>
</dbReference>
<feature type="region of interest" description="Disordered" evidence="9">
    <location>
        <begin position="722"/>
        <end position="749"/>
    </location>
</feature>
<dbReference type="AlphaFoldDB" id="A0A226ERI9"/>
<dbReference type="GO" id="GO:0022841">
    <property type="term" value="F:potassium ion leak channel activity"/>
    <property type="evidence" value="ECO:0007669"/>
    <property type="project" value="TreeGrafter"/>
</dbReference>
<dbReference type="GO" id="GO:0030322">
    <property type="term" value="P:stabilization of membrane potential"/>
    <property type="evidence" value="ECO:0007669"/>
    <property type="project" value="TreeGrafter"/>
</dbReference>
<dbReference type="InterPro" id="IPR003280">
    <property type="entry name" value="2pore_dom_K_chnl"/>
</dbReference>
<dbReference type="PRINTS" id="PR01333">
    <property type="entry name" value="2POREKCHANEL"/>
</dbReference>
<evidence type="ECO:0000256" key="10">
    <source>
        <dbReference type="SAM" id="Phobius"/>
    </source>
</evidence>
<organism evidence="12 13">
    <name type="scientific">Folsomia candida</name>
    <name type="common">Springtail</name>
    <dbReference type="NCBI Taxonomy" id="158441"/>
    <lineage>
        <taxon>Eukaryota</taxon>
        <taxon>Metazoa</taxon>
        <taxon>Ecdysozoa</taxon>
        <taxon>Arthropoda</taxon>
        <taxon>Hexapoda</taxon>
        <taxon>Collembola</taxon>
        <taxon>Entomobryomorpha</taxon>
        <taxon>Isotomoidea</taxon>
        <taxon>Isotomidae</taxon>
        <taxon>Proisotominae</taxon>
        <taxon>Folsomia</taxon>
    </lineage>
</organism>
<dbReference type="Gene3D" id="1.10.287.70">
    <property type="match status" value="1"/>
</dbReference>
<evidence type="ECO:0000256" key="1">
    <source>
        <dbReference type="ARBA" id="ARBA00004141"/>
    </source>
</evidence>
<dbReference type="OrthoDB" id="297496at2759"/>
<feature type="region of interest" description="Disordered" evidence="9">
    <location>
        <begin position="471"/>
        <end position="509"/>
    </location>
</feature>
<accession>A0A226ERI9</accession>
<evidence type="ECO:0000256" key="6">
    <source>
        <dbReference type="ARBA" id="ARBA00023136"/>
    </source>
</evidence>
<feature type="transmembrane region" description="Helical" evidence="10">
    <location>
        <begin position="259"/>
        <end position="283"/>
    </location>
</feature>
<sequence>MTALQWFLLCVLFTLYLLFGGSVFMYFEQHREIEKKEEISVLRKDIKEILLLLDRDFYHNETTKEMIHALTSAKLGVIHRISSVCEAGDLLPADEIESDGSLSTTTTPPPDPGHHDDKLKWNFYNSVFFAFTVITTIGYGHLAPSTKWSKCFVMVYALFGIPINSILLSGLGEYFSSRLVKVHRKSKDKPDKKFTLLLEILFYLIPGLVVFMIVPAIIFAFIESWSFLDSFYFAFVSLTTIGFGDYVAGMGNGHTVWMWIYKSFIVIWITFGLGYLIMILGFISKGMTHKRVRVVIEKRLNTIRFTKEKLSRDIDYMRRVVNELYLMKIKPVYDDDSESEEEAFKAKAKRTQSQPNISRPLERRHSSLPQLTEIRVASSSALENGGVKFTIGEQPKTTPKLVRRCSDSDLSHIDRDKTFTSAIRQQVTVDELLVTVVNALSGNVMHEVMDAVEELNEYEQEVLMEEDTGVRNHHHDQPNYSTPPPPQETSHTNHYDRTEMFDDLPPWDLGALSESDEEVLIEEGDETDNLQQVVVHGEGTKASSNTTIMEKVSGAIRKISSGSRTSTDGGGPSRKISRSESSRRKLSRTDSFERKHTHSHIRPYLNPLAHGHHARERKSSQQRKISEESRISNISSKSRLTDALPPGLHGYGSNASSRKISAHDDDNRSKISLESTSLADFLQALDNVHSRLASKSSVASFGGESSMYSDAGDDSLFNSAHPIVRRSARRRRSEAAGGIMDHPNSRRRKNGITHPGFAFAYVNNSFVFDGSMGSKDDDNNESR</sequence>
<dbReference type="Proteomes" id="UP000198287">
    <property type="component" value="Unassembled WGS sequence"/>
</dbReference>
<reference evidence="12 13" key="1">
    <citation type="submission" date="2015-12" db="EMBL/GenBank/DDBJ databases">
        <title>The genome of Folsomia candida.</title>
        <authorList>
            <person name="Faddeeva A."/>
            <person name="Derks M.F."/>
            <person name="Anvar Y."/>
            <person name="Smit S."/>
            <person name="Van Straalen N."/>
            <person name="Roelofs D."/>
        </authorList>
    </citation>
    <scope>NUCLEOTIDE SEQUENCE [LARGE SCALE GENOMIC DNA]</scope>
    <source>
        <strain evidence="12 13">VU population</strain>
        <tissue evidence="12">Whole body</tissue>
    </source>
</reference>
<dbReference type="PANTHER" id="PTHR11003">
    <property type="entry name" value="POTASSIUM CHANNEL, SUBFAMILY K"/>
    <property type="match status" value="1"/>
</dbReference>
<dbReference type="SUPFAM" id="SSF81324">
    <property type="entry name" value="Voltage-gated potassium channels"/>
    <property type="match status" value="2"/>
</dbReference>
<feature type="transmembrane region" description="Helical" evidence="10">
    <location>
        <begin position="154"/>
        <end position="175"/>
    </location>
</feature>
<evidence type="ECO:0000313" key="13">
    <source>
        <dbReference type="Proteomes" id="UP000198287"/>
    </source>
</evidence>
<comment type="caution">
    <text evidence="12">The sequence shown here is derived from an EMBL/GenBank/DDBJ whole genome shotgun (WGS) entry which is preliminary data.</text>
</comment>
<feature type="transmembrane region" description="Helical" evidence="10">
    <location>
        <begin position="196"/>
        <end position="222"/>
    </location>
</feature>
<dbReference type="PANTHER" id="PTHR11003:SF331">
    <property type="entry name" value="OPEN RECTIFIER POTASSIUM CHANNEL PROTEIN 1"/>
    <property type="match status" value="1"/>
</dbReference>
<evidence type="ECO:0000256" key="9">
    <source>
        <dbReference type="SAM" id="MobiDB-lite"/>
    </source>
</evidence>
<comment type="subcellular location">
    <subcellularLocation>
        <location evidence="1">Membrane</location>
        <topology evidence="1">Multi-pass membrane protein</topology>
    </subcellularLocation>
</comment>
<dbReference type="Pfam" id="PF07885">
    <property type="entry name" value="Ion_trans_2"/>
    <property type="match status" value="2"/>
</dbReference>
<evidence type="ECO:0000256" key="2">
    <source>
        <dbReference type="ARBA" id="ARBA00022448"/>
    </source>
</evidence>
<feature type="domain" description="Potassium channel" evidence="11">
    <location>
        <begin position="120"/>
        <end position="176"/>
    </location>
</feature>
<keyword evidence="5 8" id="KW-0406">Ion transport</keyword>
<protein>
    <submittedName>
        <fullName evidence="12">Open rectifier potassium channel protein 1</fullName>
    </submittedName>
</protein>
<keyword evidence="6 10" id="KW-0472">Membrane</keyword>
<dbReference type="OMA" id="YNSVFFA"/>
<feature type="transmembrane region" description="Helical" evidence="10">
    <location>
        <begin position="6"/>
        <end position="27"/>
    </location>
</feature>
<evidence type="ECO:0000259" key="11">
    <source>
        <dbReference type="Pfam" id="PF07885"/>
    </source>
</evidence>
<evidence type="ECO:0000256" key="4">
    <source>
        <dbReference type="ARBA" id="ARBA00022989"/>
    </source>
</evidence>